<feature type="chain" id="PRO_5012427065" description="Nucleotide-diphospho-sugar transferase domain-containing protein" evidence="1">
    <location>
        <begin position="34"/>
        <end position="357"/>
    </location>
</feature>
<dbReference type="Proteomes" id="UP000217838">
    <property type="component" value="Unassembled WGS sequence"/>
</dbReference>
<evidence type="ECO:0000256" key="1">
    <source>
        <dbReference type="SAM" id="SignalP"/>
    </source>
</evidence>
<feature type="signal peptide" evidence="1">
    <location>
        <begin position="1"/>
        <end position="33"/>
    </location>
</feature>
<reference evidence="3" key="1">
    <citation type="submission" date="2017-08" db="EMBL/GenBank/DDBJ databases">
        <title>A dynamic microbial community with high functional redundancy inhabits the cold, oxic subseafloor aquifer.</title>
        <authorList>
            <person name="Tully B.J."/>
            <person name="Wheat C.G."/>
            <person name="Glazer B.T."/>
            <person name="Huber J.A."/>
        </authorList>
    </citation>
    <scope>NUCLEOTIDE SEQUENCE [LARGE SCALE GENOMIC DNA]</scope>
</reference>
<dbReference type="AlphaFoldDB" id="A0A2A4YGZ4"/>
<comment type="caution">
    <text evidence="2">The sequence shown here is derived from an EMBL/GenBank/DDBJ whole genome shotgun (WGS) entry which is preliminary data.</text>
</comment>
<accession>A0A2A4YGZ4</accession>
<organism evidence="2 3">
    <name type="scientific">Aerophobetes bacterium</name>
    <dbReference type="NCBI Taxonomy" id="2030807"/>
    <lineage>
        <taxon>Bacteria</taxon>
        <taxon>Candidatus Aerophobota</taxon>
    </lineage>
</organism>
<keyword evidence="1" id="KW-0732">Signal</keyword>
<gene>
    <name evidence="2" type="ORF">COB11_04835</name>
</gene>
<dbReference type="EMBL" id="NVUU01000053">
    <property type="protein sequence ID" value="PCI93749.1"/>
    <property type="molecule type" value="Genomic_DNA"/>
</dbReference>
<name>A0A2A4YGZ4_UNCAE</name>
<sequence>MVRALKTKIGTCQMLLRIVLCFFCLTNFSCIFSDNSANIAFVYIGNSLPAHAYRTIKQARVFNPESQIFLITSPRIYSSLSKKDSFLKKTNLTLVHTRQLTPTKEHQIFKKTNQLNNSFRNGFWRLATERFFYLLDFMESQNVKNVFHFESDVMLYANVSELLSCIKTIPCDLCATLQTKNNCVPGIVYIRNANALRNLCTFINKKHIDYKGSHPLIDLNDMNTLAEFHSEQKGLSFELFPLLMPDYAKIYKRRNIDFPHNNTTLSFLETNFNLFDNYIFDAAALGIYLDGYDRRNNPDSSAGAIHYKALFNPAHFNFFWRKDSLGRKVPFILFNDKTYRIANLHFHSKNVKKFESL</sequence>
<evidence type="ECO:0008006" key="4">
    <source>
        <dbReference type="Google" id="ProtNLM"/>
    </source>
</evidence>
<proteinExistence type="predicted"/>
<protein>
    <recommendedName>
        <fullName evidence="4">Nucleotide-diphospho-sugar transferase domain-containing protein</fullName>
    </recommendedName>
</protein>
<evidence type="ECO:0000313" key="2">
    <source>
        <dbReference type="EMBL" id="PCI93749.1"/>
    </source>
</evidence>
<evidence type="ECO:0000313" key="3">
    <source>
        <dbReference type="Proteomes" id="UP000217838"/>
    </source>
</evidence>